<dbReference type="Pfam" id="PF06384">
    <property type="entry name" value="ICAT"/>
    <property type="match status" value="1"/>
</dbReference>
<comment type="similarity">
    <text evidence="1">Belongs to the CTNNBIP1 family.</text>
</comment>
<reference evidence="4" key="2">
    <citation type="submission" date="2022-08" db="EMBL/GenBank/DDBJ databases">
        <title>Novel sulphate-reducing endosymbionts in the free-living metamonad Anaeramoeba.</title>
        <authorList>
            <person name="Jerlstrom-Hultqvist J."/>
            <person name="Cepicka I."/>
            <person name="Gallot-Lavallee L."/>
            <person name="Salas-Leiva D."/>
            <person name="Curtis B.A."/>
            <person name="Zahonova K."/>
            <person name="Pipaliya S."/>
            <person name="Dacks J."/>
            <person name="Roger A.J."/>
        </authorList>
    </citation>
    <scope>NUCLEOTIDE SEQUENCE</scope>
    <source>
        <strain evidence="4">Busselton2</strain>
    </source>
</reference>
<evidence type="ECO:0000313" key="4">
    <source>
        <dbReference type="EMBL" id="KAJ3450325.1"/>
    </source>
</evidence>
<name>A0AAV8AEG7_9EUKA</name>
<dbReference type="EMBL" id="JAOAOG010000073">
    <property type="protein sequence ID" value="KAJ6250656.1"/>
    <property type="molecule type" value="Genomic_DNA"/>
</dbReference>
<gene>
    <name evidence="4" type="ORF">M0812_06496</name>
    <name evidence="5" type="ORF">M0813_15468</name>
</gene>
<comment type="caution">
    <text evidence="4">The sequence shown here is derived from an EMBL/GenBank/DDBJ whole genome shotgun (WGS) entry which is preliminary data.</text>
</comment>
<feature type="domain" description="Beta-catenin-interacting ICAT" evidence="3">
    <location>
        <begin position="112"/>
        <end position="189"/>
    </location>
</feature>
<evidence type="ECO:0000313" key="7">
    <source>
        <dbReference type="Proteomes" id="UP001150062"/>
    </source>
</evidence>
<keyword evidence="2" id="KW-0175">Coiled coil</keyword>
<evidence type="ECO:0000313" key="5">
    <source>
        <dbReference type="EMBL" id="KAJ6250656.1"/>
    </source>
</evidence>
<evidence type="ECO:0000256" key="2">
    <source>
        <dbReference type="SAM" id="Coils"/>
    </source>
</evidence>
<organism evidence="4 6">
    <name type="scientific">Anaeramoeba flamelloides</name>
    <dbReference type="NCBI Taxonomy" id="1746091"/>
    <lineage>
        <taxon>Eukaryota</taxon>
        <taxon>Metamonada</taxon>
        <taxon>Anaeramoebidae</taxon>
        <taxon>Anaeramoeba</taxon>
    </lineage>
</organism>
<dbReference type="InterPro" id="IPR009428">
    <property type="entry name" value="ICAT_dom"/>
</dbReference>
<protein>
    <submittedName>
        <fullName evidence="4">Protein lzic</fullName>
    </submittedName>
</protein>
<dbReference type="PANTHER" id="PTHR16505:SF8">
    <property type="entry name" value="PROTEIN LZIC"/>
    <property type="match status" value="1"/>
</dbReference>
<accession>A0AAV8AEG7</accession>
<dbReference type="Proteomes" id="UP001150062">
    <property type="component" value="Unassembled WGS sequence"/>
</dbReference>
<evidence type="ECO:0000256" key="1">
    <source>
        <dbReference type="ARBA" id="ARBA00006505"/>
    </source>
</evidence>
<dbReference type="InterPro" id="IPR040065">
    <property type="entry name" value="LZIC"/>
</dbReference>
<dbReference type="EMBL" id="JANTQA010000012">
    <property type="protein sequence ID" value="KAJ3450325.1"/>
    <property type="molecule type" value="Genomic_DNA"/>
</dbReference>
<dbReference type="SUPFAM" id="SSF81730">
    <property type="entry name" value="beta-catenin-interacting protein ICAT"/>
    <property type="match status" value="1"/>
</dbReference>
<dbReference type="GO" id="GO:0008013">
    <property type="term" value="F:beta-catenin binding"/>
    <property type="evidence" value="ECO:0007669"/>
    <property type="project" value="InterPro"/>
</dbReference>
<dbReference type="Proteomes" id="UP001146793">
    <property type="component" value="Unassembled WGS sequence"/>
</dbReference>
<feature type="coiled-coil region" evidence="2">
    <location>
        <begin position="12"/>
        <end position="46"/>
    </location>
</feature>
<dbReference type="AlphaFoldDB" id="A0AAV8AEG7"/>
<evidence type="ECO:0000313" key="6">
    <source>
        <dbReference type="Proteomes" id="UP001146793"/>
    </source>
</evidence>
<keyword evidence="7" id="KW-1185">Reference proteome</keyword>
<dbReference type="InterPro" id="IPR036911">
    <property type="entry name" value="ICAT_sf"/>
</dbReference>
<proteinExistence type="inferred from homology"/>
<reference evidence="5" key="1">
    <citation type="submission" date="2022-08" db="EMBL/GenBank/DDBJ databases">
        <title>Novel sulfate-reducing endosymbionts in the free-living metamonad Anaeramoeba.</title>
        <authorList>
            <person name="Jerlstrom-Hultqvist J."/>
            <person name="Cepicka I."/>
            <person name="Gallot-Lavallee L."/>
            <person name="Salas-Leiva D."/>
            <person name="Curtis B.A."/>
            <person name="Zahonova K."/>
            <person name="Pipaliya S."/>
            <person name="Dacks J."/>
            <person name="Roger A.J."/>
        </authorList>
    </citation>
    <scope>NUCLEOTIDE SEQUENCE</scope>
    <source>
        <strain evidence="5">Schooner1</strain>
    </source>
</reference>
<evidence type="ECO:0000259" key="3">
    <source>
        <dbReference type="Pfam" id="PF06384"/>
    </source>
</evidence>
<dbReference type="Gene3D" id="1.10.10.490">
    <property type="entry name" value="Beta-catenin-interacting ICAT"/>
    <property type="match status" value="1"/>
</dbReference>
<dbReference type="PANTHER" id="PTHR16505">
    <property type="entry name" value="PROTEIN LZIC"/>
    <property type="match status" value="1"/>
</dbReference>
<sequence>MSRGTLETEKLKSNVEDQLNRLLGQLEDLEEMRDELEEDEYEETKQDTIEQLKEFQEYLDKLVKGNMTLVDELSGIQLAIRAAVAQAFKTPEVIRMFANKQPTSLRLRLSNIQTQLKLGKMNQGTYESQAVEILLALKKLGDKLSIQESTFLSNHMNESLKGFVNVDNENISGQTSNKVLKLASKQVSKEKK</sequence>